<reference evidence="1 2" key="1">
    <citation type="submission" date="2024-04" db="EMBL/GenBank/DDBJ databases">
        <title>Tritrichomonas musculus Genome.</title>
        <authorList>
            <person name="Alves-Ferreira E."/>
            <person name="Grigg M."/>
            <person name="Lorenzi H."/>
            <person name="Galac M."/>
        </authorList>
    </citation>
    <scope>NUCLEOTIDE SEQUENCE [LARGE SCALE GENOMIC DNA]</scope>
    <source>
        <strain evidence="1 2">EAF2021</strain>
    </source>
</reference>
<organism evidence="1 2">
    <name type="scientific">Tritrichomonas musculus</name>
    <dbReference type="NCBI Taxonomy" id="1915356"/>
    <lineage>
        <taxon>Eukaryota</taxon>
        <taxon>Metamonada</taxon>
        <taxon>Parabasalia</taxon>
        <taxon>Tritrichomonadida</taxon>
        <taxon>Tritrichomonadidae</taxon>
        <taxon>Tritrichomonas</taxon>
    </lineage>
</organism>
<accession>A0ABR2JCI8</accession>
<proteinExistence type="predicted"/>
<protein>
    <submittedName>
        <fullName evidence="1">Uncharacterized protein</fullName>
    </submittedName>
</protein>
<comment type="caution">
    <text evidence="1">The sequence shown here is derived from an EMBL/GenBank/DDBJ whole genome shotgun (WGS) entry which is preliminary data.</text>
</comment>
<evidence type="ECO:0000313" key="2">
    <source>
        <dbReference type="Proteomes" id="UP001470230"/>
    </source>
</evidence>
<gene>
    <name evidence="1" type="ORF">M9Y10_005534</name>
</gene>
<keyword evidence="2" id="KW-1185">Reference proteome</keyword>
<sequence>MRALYQSQQERYKKEWYRIHKQTPPNLGQDEKKYKPKKYEPCTQTVTDTTVLAGFSETRTVPINELHYSYWGTAESGPDPLDYNTAQNTLKSDLILSHNNLPQPLHGQINDCFTPYENDLMAFGAFETIRAELEKRSNHLALEMKRVEDEFYRAPKKNWFCLKGSEFTPEHLRYNELQRRKAAKHEFADYYRAMENNYNYDVDDDFSEKEYSYEEM</sequence>
<dbReference type="EMBL" id="JAPFFF010000012">
    <property type="protein sequence ID" value="KAK8875369.1"/>
    <property type="molecule type" value="Genomic_DNA"/>
</dbReference>
<name>A0ABR2JCI8_9EUKA</name>
<evidence type="ECO:0000313" key="1">
    <source>
        <dbReference type="EMBL" id="KAK8875369.1"/>
    </source>
</evidence>
<dbReference type="Proteomes" id="UP001470230">
    <property type="component" value="Unassembled WGS sequence"/>
</dbReference>